<feature type="transmembrane region" description="Helical" evidence="3">
    <location>
        <begin position="395"/>
        <end position="416"/>
    </location>
</feature>
<organism evidence="4 5">
    <name type="scientific">Hyphopichia burtonii NRRL Y-1933</name>
    <dbReference type="NCBI Taxonomy" id="984485"/>
    <lineage>
        <taxon>Eukaryota</taxon>
        <taxon>Fungi</taxon>
        <taxon>Dikarya</taxon>
        <taxon>Ascomycota</taxon>
        <taxon>Saccharomycotina</taxon>
        <taxon>Pichiomycetes</taxon>
        <taxon>Debaryomycetaceae</taxon>
        <taxon>Hyphopichia</taxon>
    </lineage>
</organism>
<reference evidence="5" key="1">
    <citation type="submission" date="2016-05" db="EMBL/GenBank/DDBJ databases">
        <title>Comparative genomics of biotechnologically important yeasts.</title>
        <authorList>
            <consortium name="DOE Joint Genome Institute"/>
            <person name="Riley R."/>
            <person name="Haridas S."/>
            <person name="Wolfe K.H."/>
            <person name="Lopes M.R."/>
            <person name="Hittinger C.T."/>
            <person name="Goker M."/>
            <person name="Salamov A."/>
            <person name="Wisecaver J."/>
            <person name="Long T.M."/>
            <person name="Aerts A.L."/>
            <person name="Barry K."/>
            <person name="Choi C."/>
            <person name="Clum A."/>
            <person name="Coughlan A.Y."/>
            <person name="Deshpande S."/>
            <person name="Douglass A.P."/>
            <person name="Hanson S.J."/>
            <person name="Klenk H.-P."/>
            <person name="Labutti K."/>
            <person name="Lapidus A."/>
            <person name="Lindquist E."/>
            <person name="Lipzen A."/>
            <person name="Meier-Kolthoff J.P."/>
            <person name="Ohm R.A."/>
            <person name="Otillar R.P."/>
            <person name="Pangilinan J."/>
            <person name="Peng Y."/>
            <person name="Rokas A."/>
            <person name="Rosa C.A."/>
            <person name="Scheuner C."/>
            <person name="Sibirny A.A."/>
            <person name="Slot J.C."/>
            <person name="Stielow J.B."/>
            <person name="Sun H."/>
            <person name="Kurtzman C.P."/>
            <person name="Blackwell M."/>
            <person name="Grigoriev I.V."/>
            <person name="Jeffries T.W."/>
        </authorList>
    </citation>
    <scope>NUCLEOTIDE SEQUENCE [LARGE SCALE GENOMIC DNA]</scope>
    <source>
        <strain evidence="5">NRRL Y-1933</strain>
    </source>
</reference>
<evidence type="ECO:0000313" key="5">
    <source>
        <dbReference type="Proteomes" id="UP000095085"/>
    </source>
</evidence>
<keyword evidence="3" id="KW-1133">Transmembrane helix</keyword>
<dbReference type="EMBL" id="KV454544">
    <property type="protein sequence ID" value="ODV65671.1"/>
    <property type="molecule type" value="Genomic_DNA"/>
</dbReference>
<gene>
    <name evidence="4" type="ORF">HYPBUDRAFT_7840</name>
</gene>
<feature type="region of interest" description="Disordered" evidence="2">
    <location>
        <begin position="132"/>
        <end position="180"/>
    </location>
</feature>
<dbReference type="GeneID" id="30998244"/>
<dbReference type="OrthoDB" id="4007944at2759"/>
<protein>
    <submittedName>
        <fullName evidence="4">Uncharacterized protein</fullName>
    </submittedName>
</protein>
<name>A0A1E4REK0_9ASCO</name>
<dbReference type="STRING" id="984485.A0A1E4REK0"/>
<accession>A0A1E4REK0</accession>
<evidence type="ECO:0000256" key="2">
    <source>
        <dbReference type="SAM" id="MobiDB-lite"/>
    </source>
</evidence>
<evidence type="ECO:0000313" key="4">
    <source>
        <dbReference type="EMBL" id="ODV65671.1"/>
    </source>
</evidence>
<proteinExistence type="predicted"/>
<sequence>MSYTSRITDDVVRICWNNTVLMSANKEYINMYQVFDFIQELQVFLSVKTLLNMEELQMLKDMAERSPTSKLHKVELSKFLSKLVLAPNLEVFLRERSGITSLELQRMIRNHERSKVYDDSIRLQASFRKPLSPYSTERASKRDFPTKPINSAPLYNDLTDKTNYSSRRNPTSTRHDFKSIISPPISPVKLSSRLRSRDATETNVFNNNRELNELRRLLKIKDQQINEREKQIEMISDENSRLSLENRRQKSKLMEFDNNKLNLTKYIEALESQLENKRYNKNPNDQNERLMIKELINKNSQQEIWIKELEIVCEKYQGDIKKFTKQDESNQKLTLELNQSLIRQKDLIDGLKAKLELKPSFNNGKSEKLEKFLRNLPFIKQFYIYHKYQREHKNFGMIFINSITLLFTTIIILNMFKLLLYITVSFKTIGGNNDNLLDYVYEEEKRSIWSTEYSEPKIEGWKQIPWLEYIAYRIQDWLYE</sequence>
<feature type="coiled-coil region" evidence="1">
    <location>
        <begin position="211"/>
        <end position="245"/>
    </location>
</feature>
<keyword evidence="3" id="KW-0472">Membrane</keyword>
<keyword evidence="1" id="KW-0175">Coiled coil</keyword>
<dbReference type="AlphaFoldDB" id="A0A1E4REK0"/>
<keyword evidence="5" id="KW-1185">Reference proteome</keyword>
<evidence type="ECO:0000256" key="3">
    <source>
        <dbReference type="SAM" id="Phobius"/>
    </source>
</evidence>
<evidence type="ECO:0000256" key="1">
    <source>
        <dbReference type="SAM" id="Coils"/>
    </source>
</evidence>
<dbReference type="RefSeq" id="XP_020074738.1">
    <property type="nucleotide sequence ID" value="XM_020223695.1"/>
</dbReference>
<dbReference type="Proteomes" id="UP000095085">
    <property type="component" value="Unassembled WGS sequence"/>
</dbReference>
<keyword evidence="3" id="KW-0812">Transmembrane</keyword>
<feature type="compositionally biased region" description="Polar residues" evidence="2">
    <location>
        <begin position="161"/>
        <end position="172"/>
    </location>
</feature>